<proteinExistence type="predicted"/>
<evidence type="ECO:0000256" key="1">
    <source>
        <dbReference type="SAM" id="MobiDB-lite"/>
    </source>
</evidence>
<dbReference type="Proteomes" id="UP001162483">
    <property type="component" value="Unassembled WGS sequence"/>
</dbReference>
<feature type="non-terminal residue" evidence="2">
    <location>
        <position position="50"/>
    </location>
</feature>
<gene>
    <name evidence="2" type="ORF">SPARVUS_LOCUS16519503</name>
</gene>
<accession>A0ABN9HPM1</accession>
<feature type="region of interest" description="Disordered" evidence="1">
    <location>
        <begin position="31"/>
        <end position="50"/>
    </location>
</feature>
<evidence type="ECO:0000313" key="2">
    <source>
        <dbReference type="EMBL" id="CAI9623742.1"/>
    </source>
</evidence>
<dbReference type="EMBL" id="CATNWA010021747">
    <property type="protein sequence ID" value="CAI9623742.1"/>
    <property type="molecule type" value="Genomic_DNA"/>
</dbReference>
<organism evidence="2 3">
    <name type="scientific">Staurois parvus</name>
    <dbReference type="NCBI Taxonomy" id="386267"/>
    <lineage>
        <taxon>Eukaryota</taxon>
        <taxon>Metazoa</taxon>
        <taxon>Chordata</taxon>
        <taxon>Craniata</taxon>
        <taxon>Vertebrata</taxon>
        <taxon>Euteleostomi</taxon>
        <taxon>Amphibia</taxon>
        <taxon>Batrachia</taxon>
        <taxon>Anura</taxon>
        <taxon>Neobatrachia</taxon>
        <taxon>Ranoidea</taxon>
        <taxon>Ranidae</taxon>
        <taxon>Staurois</taxon>
    </lineage>
</organism>
<evidence type="ECO:0000313" key="3">
    <source>
        <dbReference type="Proteomes" id="UP001162483"/>
    </source>
</evidence>
<reference evidence="2" key="1">
    <citation type="submission" date="2023-05" db="EMBL/GenBank/DDBJ databases">
        <authorList>
            <person name="Stuckert A."/>
        </authorList>
    </citation>
    <scope>NUCLEOTIDE SEQUENCE</scope>
</reference>
<keyword evidence="3" id="KW-1185">Reference proteome</keyword>
<comment type="caution">
    <text evidence="2">The sequence shown here is derived from an EMBL/GenBank/DDBJ whole genome shotgun (WGS) entry which is preliminary data.</text>
</comment>
<sequence>MGPRAIGDYGAPVSWPTLKPHPKKAYERYQGHFMGPPTDPGPSCIARVPQ</sequence>
<protein>
    <submittedName>
        <fullName evidence="2">Uncharacterized protein</fullName>
    </submittedName>
</protein>
<name>A0ABN9HPM1_9NEOB</name>